<accession>A0A3L8PYY5</accession>
<reference evidence="2 3" key="1">
    <citation type="submission" date="2018-09" db="EMBL/GenBank/DDBJ databases">
        <title>Phylogeny of the Shewanellaceae, and recommendation for two new genera, Pseudoshewanella and Parashewanella.</title>
        <authorList>
            <person name="Wang G."/>
        </authorList>
    </citation>
    <scope>NUCLEOTIDE SEQUENCE [LARGE SCALE GENOMIC DNA]</scope>
    <source>
        <strain evidence="2 3">C51</strain>
    </source>
</reference>
<dbReference type="PROSITE" id="PS51257">
    <property type="entry name" value="PROKAR_LIPOPROTEIN"/>
    <property type="match status" value="1"/>
</dbReference>
<sequence length="392" mass="43401">MKHPLILMSFLSLLTLVACNDSNKQTVTKPPKTYSISGTVLDDPIRNAKVCTDCNNNMVCDSNEIHTLSDEQGRFELNNLSAEANSCPLLAEVTTDSINVLSNQPIANPFKLTSPAGCHNITPITTMLKHEMSFGYTKEEATKFLQHRLQTDAPLCGNYVRARFDDTSSEQQKLEAKHLHQVANKFNELMVSNMSKLNDVLEEETQYSERHEYVVAHQMKAINAITEEITQNNYPDLTGQVSDEEVQGSSGLGRFTIQLMKKSFSLAVSAGTVPSNKVTIADEMKILALRKQAVNIDAYQQLANSTSSKLGMITYQDKLLSNGVELDYIDGRNSVENSTARNIEFKLSRWQEQGFTEIANEEANAIVFTENGHSAVGKNLLVSPTEGLDALV</sequence>
<feature type="signal peptide" evidence="1">
    <location>
        <begin position="1"/>
        <end position="20"/>
    </location>
</feature>
<gene>
    <name evidence="2" type="ORF">D5018_12870</name>
</gene>
<organism evidence="2 3">
    <name type="scientific">Parashewanella curva</name>
    <dbReference type="NCBI Taxonomy" id="2338552"/>
    <lineage>
        <taxon>Bacteria</taxon>
        <taxon>Pseudomonadati</taxon>
        <taxon>Pseudomonadota</taxon>
        <taxon>Gammaproteobacteria</taxon>
        <taxon>Alteromonadales</taxon>
        <taxon>Shewanellaceae</taxon>
        <taxon>Parashewanella</taxon>
    </lineage>
</organism>
<name>A0A3L8PYY5_9GAMM</name>
<dbReference type="RefSeq" id="WP_121839403.1">
    <property type="nucleotide sequence ID" value="NZ_ML014787.1"/>
</dbReference>
<keyword evidence="1" id="KW-0732">Signal</keyword>
<proteinExistence type="predicted"/>
<dbReference type="Proteomes" id="UP000281474">
    <property type="component" value="Unassembled WGS sequence"/>
</dbReference>
<comment type="caution">
    <text evidence="2">The sequence shown here is derived from an EMBL/GenBank/DDBJ whole genome shotgun (WGS) entry which is preliminary data.</text>
</comment>
<evidence type="ECO:0008006" key="4">
    <source>
        <dbReference type="Google" id="ProtNLM"/>
    </source>
</evidence>
<keyword evidence="3" id="KW-1185">Reference proteome</keyword>
<evidence type="ECO:0000313" key="2">
    <source>
        <dbReference type="EMBL" id="RLV59302.1"/>
    </source>
</evidence>
<evidence type="ECO:0000256" key="1">
    <source>
        <dbReference type="SAM" id="SignalP"/>
    </source>
</evidence>
<dbReference type="OrthoDB" id="6247340at2"/>
<evidence type="ECO:0000313" key="3">
    <source>
        <dbReference type="Proteomes" id="UP000281474"/>
    </source>
</evidence>
<dbReference type="AlphaFoldDB" id="A0A3L8PYY5"/>
<feature type="chain" id="PRO_5018275331" description="Carboxypeptidase regulatory-like domain-containing protein" evidence="1">
    <location>
        <begin position="21"/>
        <end position="392"/>
    </location>
</feature>
<dbReference type="EMBL" id="QZEI01000038">
    <property type="protein sequence ID" value="RLV59302.1"/>
    <property type="molecule type" value="Genomic_DNA"/>
</dbReference>
<protein>
    <recommendedName>
        <fullName evidence="4">Carboxypeptidase regulatory-like domain-containing protein</fullName>
    </recommendedName>
</protein>